<dbReference type="EMBL" id="JAMXLY010000006">
    <property type="protein sequence ID" value="MCO6024788.1"/>
    <property type="molecule type" value="Genomic_DNA"/>
</dbReference>
<dbReference type="Proteomes" id="UP001204015">
    <property type="component" value="Unassembled WGS sequence"/>
</dbReference>
<comment type="caution">
    <text evidence="1">The sequence shown here is derived from an EMBL/GenBank/DDBJ whole genome shotgun (WGS) entry which is preliminary data.</text>
</comment>
<keyword evidence="2" id="KW-1185">Reference proteome</keyword>
<accession>A0ABT1BUM2</accession>
<gene>
    <name evidence="1" type="ORF">NG821_02830</name>
</gene>
<evidence type="ECO:0000313" key="1">
    <source>
        <dbReference type="EMBL" id="MCO6024788.1"/>
    </source>
</evidence>
<sequence>MARNPLWSDEYWLLLMQLYLKKPVGVKSLYSKGLVDLSLELHISPCYLHEQMTRLQLLDTPRIEQLWKKYGKSPKRLSHEVKLLKTMDGFNHAEQFYEGVEIHESFEKLFEPLETNPELTPVKLILILNLYFHLIPLTMVKETPEIVDLSKLIQVEPELIVEVMDVFLYCDPCLKHDDIMVNPLLGPCQKIWQRYGNGNIKELSNLSKELRYYFY</sequence>
<evidence type="ECO:0000313" key="2">
    <source>
        <dbReference type="Proteomes" id="UP001204015"/>
    </source>
</evidence>
<protein>
    <submittedName>
        <fullName evidence="1">Uncharacterized protein</fullName>
    </submittedName>
</protein>
<reference evidence="1 2" key="1">
    <citation type="submission" date="2022-06" db="EMBL/GenBank/DDBJ databases">
        <title>A taxonomic note on the genus Prevotella: Description of four novel genera and emended description of the genera Hallella and Xylanibacter.</title>
        <authorList>
            <person name="Hitch T.C.A."/>
        </authorList>
    </citation>
    <scope>NUCLEOTIDE SEQUENCE [LARGE SCALE GENOMIC DNA]</scope>
    <source>
        <strain evidence="1 2">DSM 100619</strain>
    </source>
</reference>
<dbReference type="RefSeq" id="WP_252760150.1">
    <property type="nucleotide sequence ID" value="NZ_JAMXLY010000006.1"/>
</dbReference>
<name>A0ABT1BUM2_9BACT</name>
<proteinExistence type="predicted"/>
<organism evidence="1 2">
    <name type="scientific">Segatella cerevisiae</name>
    <dbReference type="NCBI Taxonomy" id="2053716"/>
    <lineage>
        <taxon>Bacteria</taxon>
        <taxon>Pseudomonadati</taxon>
        <taxon>Bacteroidota</taxon>
        <taxon>Bacteroidia</taxon>
        <taxon>Bacteroidales</taxon>
        <taxon>Prevotellaceae</taxon>
        <taxon>Segatella</taxon>
    </lineage>
</organism>